<organism evidence="3 4">
    <name type="scientific">Nonomuraea corallina</name>
    <dbReference type="NCBI Taxonomy" id="2989783"/>
    <lineage>
        <taxon>Bacteria</taxon>
        <taxon>Bacillati</taxon>
        <taxon>Actinomycetota</taxon>
        <taxon>Actinomycetes</taxon>
        <taxon>Streptosporangiales</taxon>
        <taxon>Streptosporangiaceae</taxon>
        <taxon>Nonomuraea</taxon>
    </lineage>
</organism>
<keyword evidence="2" id="KW-0732">Signal</keyword>
<feature type="chain" id="PRO_5047451812" description="Secreted protein" evidence="2">
    <location>
        <begin position="27"/>
        <end position="85"/>
    </location>
</feature>
<evidence type="ECO:0000313" key="4">
    <source>
        <dbReference type="Proteomes" id="UP001144036"/>
    </source>
</evidence>
<sequence>MRKRTMIAVITAATAGVLLAGGPATAEDERCVKRHVGPGWSPNWPMLDELGIRRIVERSSGTASVCVGGRSATPERRPSTTAVEP</sequence>
<proteinExistence type="predicted"/>
<comment type="caution">
    <text evidence="3">The sequence shown here is derived from an EMBL/GenBank/DDBJ whole genome shotgun (WGS) entry which is preliminary data.</text>
</comment>
<evidence type="ECO:0000313" key="3">
    <source>
        <dbReference type="EMBL" id="MDA0633525.1"/>
    </source>
</evidence>
<gene>
    <name evidence="3" type="ORF">OUY22_08855</name>
</gene>
<dbReference type="RefSeq" id="WP_270154337.1">
    <property type="nucleotide sequence ID" value="NZ_JAPNNL010000023.1"/>
</dbReference>
<evidence type="ECO:0000256" key="2">
    <source>
        <dbReference type="SAM" id="SignalP"/>
    </source>
</evidence>
<evidence type="ECO:0000256" key="1">
    <source>
        <dbReference type="SAM" id="MobiDB-lite"/>
    </source>
</evidence>
<accession>A0ABT4S9B7</accession>
<reference evidence="3" key="1">
    <citation type="submission" date="2022-11" db="EMBL/GenBank/DDBJ databases">
        <title>Nonomuraea corallina sp. nov., a new species of the genus Nonomuraea isolated from sea side sediment in Thai sea.</title>
        <authorList>
            <person name="Ngamcharungchit C."/>
            <person name="Matsumoto A."/>
            <person name="Suriyachadkun C."/>
            <person name="Panbangred W."/>
            <person name="Inahashi Y."/>
            <person name="Intra B."/>
        </authorList>
    </citation>
    <scope>NUCLEOTIDE SEQUENCE</scope>
    <source>
        <strain evidence="3">MCN248</strain>
    </source>
</reference>
<protein>
    <recommendedName>
        <fullName evidence="5">Secreted protein</fullName>
    </recommendedName>
</protein>
<feature type="signal peptide" evidence="2">
    <location>
        <begin position="1"/>
        <end position="26"/>
    </location>
</feature>
<name>A0ABT4S9B7_9ACTN</name>
<evidence type="ECO:0008006" key="5">
    <source>
        <dbReference type="Google" id="ProtNLM"/>
    </source>
</evidence>
<dbReference type="Proteomes" id="UP001144036">
    <property type="component" value="Unassembled WGS sequence"/>
</dbReference>
<keyword evidence="4" id="KW-1185">Reference proteome</keyword>
<feature type="region of interest" description="Disordered" evidence="1">
    <location>
        <begin position="63"/>
        <end position="85"/>
    </location>
</feature>
<dbReference type="EMBL" id="JAPNNL010000023">
    <property type="protein sequence ID" value="MDA0633525.1"/>
    <property type="molecule type" value="Genomic_DNA"/>
</dbReference>